<dbReference type="EMBL" id="KQ964530">
    <property type="protein sequence ID" value="KXN69584.1"/>
    <property type="molecule type" value="Genomic_DNA"/>
</dbReference>
<reference evidence="1 2" key="1">
    <citation type="journal article" date="2015" name="Genome Biol. Evol.">
        <title>Phylogenomic analyses indicate that early fungi evolved digesting cell walls of algal ancestors of land plants.</title>
        <authorList>
            <person name="Chang Y."/>
            <person name="Wang S."/>
            <person name="Sekimoto S."/>
            <person name="Aerts A.L."/>
            <person name="Choi C."/>
            <person name="Clum A."/>
            <person name="LaButti K.M."/>
            <person name="Lindquist E.A."/>
            <person name="Yee Ngan C."/>
            <person name="Ohm R.A."/>
            <person name="Salamov A.A."/>
            <person name="Grigoriev I.V."/>
            <person name="Spatafora J.W."/>
            <person name="Berbee M.L."/>
        </authorList>
    </citation>
    <scope>NUCLEOTIDE SEQUENCE [LARGE SCALE GENOMIC DNA]</scope>
    <source>
        <strain evidence="1 2">NRRL 28638</strain>
    </source>
</reference>
<evidence type="ECO:0000313" key="1">
    <source>
        <dbReference type="EMBL" id="KXN69584.1"/>
    </source>
</evidence>
<dbReference type="AlphaFoldDB" id="A0A137P3W2"/>
<accession>A0A137P3W2</accession>
<organism evidence="1 2">
    <name type="scientific">Conidiobolus coronatus (strain ATCC 28846 / CBS 209.66 / NRRL 28638)</name>
    <name type="common">Delacroixia coronata</name>
    <dbReference type="NCBI Taxonomy" id="796925"/>
    <lineage>
        <taxon>Eukaryota</taxon>
        <taxon>Fungi</taxon>
        <taxon>Fungi incertae sedis</taxon>
        <taxon>Zoopagomycota</taxon>
        <taxon>Entomophthoromycotina</taxon>
        <taxon>Entomophthoromycetes</taxon>
        <taxon>Entomophthorales</taxon>
        <taxon>Ancylistaceae</taxon>
        <taxon>Conidiobolus</taxon>
    </lineage>
</organism>
<dbReference type="Proteomes" id="UP000070444">
    <property type="component" value="Unassembled WGS sequence"/>
</dbReference>
<gene>
    <name evidence="1" type="ORF">CONCODRAFT_8003</name>
</gene>
<keyword evidence="2" id="KW-1185">Reference proteome</keyword>
<name>A0A137P3W2_CONC2</name>
<proteinExistence type="predicted"/>
<protein>
    <submittedName>
        <fullName evidence="1">Uncharacterized protein</fullName>
    </submittedName>
</protein>
<evidence type="ECO:0000313" key="2">
    <source>
        <dbReference type="Proteomes" id="UP000070444"/>
    </source>
</evidence>
<dbReference type="OrthoDB" id="2408168at2759"/>
<sequence length="267" mass="30990">MSDIVSARSGRKWDYIYMRQLGLGFKDNDDFRDFFGCNEPKNFYRDNLVEEALKLNYQNFDDDTPDLVVEFYKKLESVVDFSTNEESSTNDLGKSIFSLLGYNRDKRIFIHGPTKIEYLISGVSVQANPDIAIQDKQLMYLLVQEDKSYKVTELDEHNEAEPQLVAEMVGAYYNNVDRRKGNLENQTLYGIVMLGTHCTFYKFRITTNDLIRITEGKKVPEVCNYIERYSVGEKDPGFLLNQDNLLRTLRCYEALRIGLKDTLDHGI</sequence>